<gene>
    <name evidence="3" type="ORF">SSX86_012637</name>
</gene>
<dbReference type="PROSITE" id="PS50102">
    <property type="entry name" value="RRM"/>
    <property type="match status" value="1"/>
</dbReference>
<dbReference type="AlphaFoldDB" id="A0AAP0D8V6"/>
<dbReference type="InterPro" id="IPR035979">
    <property type="entry name" value="RBD_domain_sf"/>
</dbReference>
<evidence type="ECO:0000313" key="3">
    <source>
        <dbReference type="EMBL" id="KAK9068523.1"/>
    </source>
</evidence>
<evidence type="ECO:0000259" key="2">
    <source>
        <dbReference type="PROSITE" id="PS50102"/>
    </source>
</evidence>
<reference evidence="3 4" key="1">
    <citation type="submission" date="2024-04" db="EMBL/GenBank/DDBJ databases">
        <title>The reference genome of an endangered Asteraceae, Deinandra increscens subsp. villosa, native to the Central Coast of California.</title>
        <authorList>
            <person name="Guilliams M."/>
            <person name="Hasenstab-Lehman K."/>
            <person name="Meyer R."/>
            <person name="Mcevoy S."/>
        </authorList>
    </citation>
    <scope>NUCLEOTIDE SEQUENCE [LARGE SCALE GENOMIC DNA]</scope>
    <source>
        <tissue evidence="3">Leaf</tissue>
    </source>
</reference>
<dbReference type="InterPro" id="IPR012677">
    <property type="entry name" value="Nucleotide-bd_a/b_plait_sf"/>
</dbReference>
<dbReference type="Proteomes" id="UP001408789">
    <property type="component" value="Unassembled WGS sequence"/>
</dbReference>
<protein>
    <recommendedName>
        <fullName evidence="2">RRM domain-containing protein</fullName>
    </recommendedName>
</protein>
<dbReference type="Pfam" id="PF00076">
    <property type="entry name" value="RRM_1"/>
    <property type="match status" value="1"/>
</dbReference>
<keyword evidence="1" id="KW-0694">RNA-binding</keyword>
<evidence type="ECO:0000256" key="1">
    <source>
        <dbReference type="PROSITE-ProRule" id="PRU00176"/>
    </source>
</evidence>
<evidence type="ECO:0000313" key="4">
    <source>
        <dbReference type="Proteomes" id="UP001408789"/>
    </source>
</evidence>
<name>A0AAP0D8V6_9ASTR</name>
<accession>A0AAP0D8V6</accession>
<sequence length="367" mass="41918">MADGDGVRDDGWQTVNRRKKIVTEAGKLKRYQWPASVVSYYISNLPEGCSRYRLRKECAQFGKVVDVFISNKPGKGGEIFGFVKFDEVKDKVMLERVLGKIKMGNQVISANLEKFDKNKKFIRSRSEVPNNPDKGNNGVKVWSRINWGSQNRVNETFNQTSCSYAEMVAKRDDRRMVVVKELKNSKTNEWVGVSLIGKAADYDSFNLLHRRLYDEGFQNIQIRHVGGFQVLLSFVGGEEAEAFRESMVHRKDLFEHLRFWDGEMTSRERFVWVKISGVPPLLWDAEVIDKIGGNFGRVVRSSGADEYDANLAWKKVGIISSSFDQIDGIVMVEWEKKIVRVRVAEIVDEWLPEFIRGQAGIATVAES</sequence>
<dbReference type="PANTHER" id="PTHR34427">
    <property type="entry name" value="DUF4283 DOMAIN PROTEIN"/>
    <property type="match status" value="1"/>
</dbReference>
<dbReference type="PANTHER" id="PTHR34427:SF5">
    <property type="entry name" value="DUF4283 DOMAIN-CONTAINING PROTEIN"/>
    <property type="match status" value="1"/>
</dbReference>
<organism evidence="3 4">
    <name type="scientific">Deinandra increscens subsp. villosa</name>
    <dbReference type="NCBI Taxonomy" id="3103831"/>
    <lineage>
        <taxon>Eukaryota</taxon>
        <taxon>Viridiplantae</taxon>
        <taxon>Streptophyta</taxon>
        <taxon>Embryophyta</taxon>
        <taxon>Tracheophyta</taxon>
        <taxon>Spermatophyta</taxon>
        <taxon>Magnoliopsida</taxon>
        <taxon>eudicotyledons</taxon>
        <taxon>Gunneridae</taxon>
        <taxon>Pentapetalae</taxon>
        <taxon>asterids</taxon>
        <taxon>campanulids</taxon>
        <taxon>Asterales</taxon>
        <taxon>Asteraceae</taxon>
        <taxon>Asteroideae</taxon>
        <taxon>Heliantheae alliance</taxon>
        <taxon>Madieae</taxon>
        <taxon>Madiinae</taxon>
        <taxon>Deinandra</taxon>
    </lineage>
</organism>
<feature type="domain" description="RRM" evidence="2">
    <location>
        <begin position="38"/>
        <end position="115"/>
    </location>
</feature>
<dbReference type="EMBL" id="JBCNJP010000014">
    <property type="protein sequence ID" value="KAK9068523.1"/>
    <property type="molecule type" value="Genomic_DNA"/>
</dbReference>
<dbReference type="SUPFAM" id="SSF54928">
    <property type="entry name" value="RNA-binding domain, RBD"/>
    <property type="match status" value="1"/>
</dbReference>
<proteinExistence type="predicted"/>
<dbReference type="GO" id="GO:0003723">
    <property type="term" value="F:RNA binding"/>
    <property type="evidence" value="ECO:0007669"/>
    <property type="project" value="UniProtKB-UniRule"/>
</dbReference>
<dbReference type="InterPro" id="IPR000504">
    <property type="entry name" value="RRM_dom"/>
</dbReference>
<dbReference type="Gene3D" id="3.30.70.330">
    <property type="match status" value="1"/>
</dbReference>
<dbReference type="CDD" id="cd00590">
    <property type="entry name" value="RRM_SF"/>
    <property type="match status" value="1"/>
</dbReference>
<keyword evidence="4" id="KW-1185">Reference proteome</keyword>
<comment type="caution">
    <text evidence="3">The sequence shown here is derived from an EMBL/GenBank/DDBJ whole genome shotgun (WGS) entry which is preliminary data.</text>
</comment>